<feature type="region of interest" description="Disordered" evidence="1">
    <location>
        <begin position="43"/>
        <end position="77"/>
    </location>
</feature>
<gene>
    <name evidence="2" type="ORF">OM076_41550</name>
</gene>
<evidence type="ECO:0000313" key="2">
    <source>
        <dbReference type="EMBL" id="MDA0166820.1"/>
    </source>
</evidence>
<accession>A0A9X3N4F1</accession>
<dbReference type="EMBL" id="JAPDOD010000077">
    <property type="protein sequence ID" value="MDA0166820.1"/>
    <property type="molecule type" value="Genomic_DNA"/>
</dbReference>
<name>A0A9X3N4F1_9ACTN</name>
<keyword evidence="3" id="KW-1185">Reference proteome</keyword>
<sequence length="256" mass="27153">MAADLPETITSLLTEALPGLFGGTKPVIRAAFASDALALNPATSEASASDPRPADQVDELAFDGEGPYQLTRSPYPGPRRVRLRTAGGAISLSDAEVRWDIADPRSFTLSPRPSRDLDAVTAVEVRYGVTAVFTTLGATRSLALSLQADEADAWRLGEAVALLLAAIELNRDALAAAAPHYHDGEYGALAQYRRLRIVGATAPTPTTWLVTLEADALLRLDRSLREDEGAPITHIASPGRAPRPGRPVDIAIEVDA</sequence>
<reference evidence="2" key="1">
    <citation type="submission" date="2022-10" db="EMBL/GenBank/DDBJ databases">
        <title>The WGS of Solirubrobacter ginsenosidimutans DSM 21036.</title>
        <authorList>
            <person name="Jiang Z."/>
        </authorList>
    </citation>
    <scope>NUCLEOTIDE SEQUENCE</scope>
    <source>
        <strain evidence="2">DSM 21036</strain>
    </source>
</reference>
<dbReference type="Proteomes" id="UP001149140">
    <property type="component" value="Unassembled WGS sequence"/>
</dbReference>
<dbReference type="RefSeq" id="WP_270046074.1">
    <property type="nucleotide sequence ID" value="NZ_JAPDOD010000077.1"/>
</dbReference>
<evidence type="ECO:0000256" key="1">
    <source>
        <dbReference type="SAM" id="MobiDB-lite"/>
    </source>
</evidence>
<proteinExistence type="predicted"/>
<protein>
    <submittedName>
        <fullName evidence="2">Uncharacterized protein</fullName>
    </submittedName>
</protein>
<dbReference type="AlphaFoldDB" id="A0A9X3N4F1"/>
<comment type="caution">
    <text evidence="2">The sequence shown here is derived from an EMBL/GenBank/DDBJ whole genome shotgun (WGS) entry which is preliminary data.</text>
</comment>
<organism evidence="2 3">
    <name type="scientific">Solirubrobacter ginsenosidimutans</name>
    <dbReference type="NCBI Taxonomy" id="490573"/>
    <lineage>
        <taxon>Bacteria</taxon>
        <taxon>Bacillati</taxon>
        <taxon>Actinomycetota</taxon>
        <taxon>Thermoleophilia</taxon>
        <taxon>Solirubrobacterales</taxon>
        <taxon>Solirubrobacteraceae</taxon>
        <taxon>Solirubrobacter</taxon>
    </lineage>
</organism>
<evidence type="ECO:0000313" key="3">
    <source>
        <dbReference type="Proteomes" id="UP001149140"/>
    </source>
</evidence>